<feature type="domain" description="Major facilitator superfamily (MFS) profile" evidence="7">
    <location>
        <begin position="17"/>
        <end position="463"/>
    </location>
</feature>
<organism evidence="8 9">
    <name type="scientific">Methanofollis tationis</name>
    <dbReference type="NCBI Taxonomy" id="81417"/>
    <lineage>
        <taxon>Archaea</taxon>
        <taxon>Methanobacteriati</taxon>
        <taxon>Methanobacteriota</taxon>
        <taxon>Stenosarchaea group</taxon>
        <taxon>Methanomicrobia</taxon>
        <taxon>Methanomicrobiales</taxon>
        <taxon>Methanomicrobiaceae</taxon>
        <taxon>Methanofollis</taxon>
    </lineage>
</organism>
<evidence type="ECO:0000256" key="4">
    <source>
        <dbReference type="ARBA" id="ARBA00022989"/>
    </source>
</evidence>
<dbReference type="AlphaFoldDB" id="A0A7K4HKR2"/>
<dbReference type="FunFam" id="1.20.1250.20:FF:000503">
    <property type="entry name" value="Drug resistance transporter, EmrB/QacA subfamily"/>
    <property type="match status" value="1"/>
</dbReference>
<dbReference type="InterPro" id="IPR011701">
    <property type="entry name" value="MFS"/>
</dbReference>
<dbReference type="Gene3D" id="1.20.1720.10">
    <property type="entry name" value="Multidrug resistance protein D"/>
    <property type="match status" value="1"/>
</dbReference>
<feature type="transmembrane region" description="Helical" evidence="6">
    <location>
        <begin position="141"/>
        <end position="163"/>
    </location>
</feature>
<dbReference type="SUPFAM" id="SSF103473">
    <property type="entry name" value="MFS general substrate transporter"/>
    <property type="match status" value="1"/>
</dbReference>
<dbReference type="PRINTS" id="PR01036">
    <property type="entry name" value="TCRTETB"/>
</dbReference>
<comment type="caution">
    <text evidence="8">The sequence shown here is derived from an EMBL/GenBank/DDBJ whole genome shotgun (WGS) entry which is preliminary data.</text>
</comment>
<sequence length="466" mass="49818">MTTSPSCRSAPIDRRCILVIATLASFLTPFMSSSVNIALPLIGEEFGANAVLIGWIPTSFILASAIFMIPMGRLADIHGMRRIFFPGFVIFTIATLLCALSDSTSMLIGFRLVQGFGSAMIFSTAVAALTAVYPPGERGRVLGINVASVYIGLATGPFLGGVLTHAFGWRSIFLAVLPLGAVVILLLLRNREEWTERNPDHFDLFGSVLYGLMLLSLMYGLSVLPETAGWGYIIFGILMLALFIRREMRVESPVLQVRLFLENHVFAFSNLAALINYSATFAVTFLLSLYLQYNRGLDPQAAGLILVAQPLVQAVLSPAAGRISDRIEPGIVASAGMGVTVVGLAMLALLTAETPPVFIVGALALLGLGFALFSSPNTNAIMSSVERRYLGIASATLGTSRQVGMMLSMGIAMMIFSVVIGRVQITPEYHAALLSSVQIAFALFAALCVAGIYFSLARGRVRSEAA</sequence>
<keyword evidence="5 6" id="KW-0472">Membrane</keyword>
<dbReference type="InterPro" id="IPR020846">
    <property type="entry name" value="MFS_dom"/>
</dbReference>
<proteinExistence type="predicted"/>
<evidence type="ECO:0000256" key="2">
    <source>
        <dbReference type="ARBA" id="ARBA00022448"/>
    </source>
</evidence>
<feature type="transmembrane region" description="Helical" evidence="6">
    <location>
        <begin position="431"/>
        <end position="454"/>
    </location>
</feature>
<accession>A0A7K4HKR2</accession>
<protein>
    <submittedName>
        <fullName evidence="8">MFS transporter</fullName>
    </submittedName>
</protein>
<evidence type="ECO:0000313" key="9">
    <source>
        <dbReference type="Proteomes" id="UP000570823"/>
    </source>
</evidence>
<feature type="transmembrane region" description="Helical" evidence="6">
    <location>
        <begin position="169"/>
        <end position="189"/>
    </location>
</feature>
<dbReference type="GO" id="GO:0022857">
    <property type="term" value="F:transmembrane transporter activity"/>
    <property type="evidence" value="ECO:0007669"/>
    <property type="project" value="InterPro"/>
</dbReference>
<dbReference type="PANTHER" id="PTHR42718">
    <property type="entry name" value="MAJOR FACILITATOR SUPERFAMILY MULTIDRUG TRANSPORTER MFSC"/>
    <property type="match status" value="1"/>
</dbReference>
<feature type="transmembrane region" description="Helical" evidence="6">
    <location>
        <begin position="108"/>
        <end position="129"/>
    </location>
</feature>
<feature type="transmembrane region" description="Helical" evidence="6">
    <location>
        <begin position="358"/>
        <end position="382"/>
    </location>
</feature>
<feature type="transmembrane region" description="Helical" evidence="6">
    <location>
        <begin position="50"/>
        <end position="71"/>
    </location>
</feature>
<dbReference type="GO" id="GO:0016020">
    <property type="term" value="C:membrane"/>
    <property type="evidence" value="ECO:0007669"/>
    <property type="project" value="UniProtKB-SubCell"/>
</dbReference>
<evidence type="ECO:0000259" key="7">
    <source>
        <dbReference type="PROSITE" id="PS50850"/>
    </source>
</evidence>
<evidence type="ECO:0000256" key="3">
    <source>
        <dbReference type="ARBA" id="ARBA00022692"/>
    </source>
</evidence>
<keyword evidence="3 6" id="KW-0812">Transmembrane</keyword>
<evidence type="ECO:0000313" key="8">
    <source>
        <dbReference type="EMBL" id="NVO65851.1"/>
    </source>
</evidence>
<dbReference type="EMBL" id="JABXWR010000001">
    <property type="protein sequence ID" value="NVO65851.1"/>
    <property type="molecule type" value="Genomic_DNA"/>
</dbReference>
<evidence type="ECO:0000256" key="5">
    <source>
        <dbReference type="ARBA" id="ARBA00023136"/>
    </source>
</evidence>
<evidence type="ECO:0000256" key="1">
    <source>
        <dbReference type="ARBA" id="ARBA00004141"/>
    </source>
</evidence>
<reference evidence="8 9" key="1">
    <citation type="submission" date="2020-06" db="EMBL/GenBank/DDBJ databases">
        <title>Methanofollis fontis sp. nov., a methanogen isolated from marine sediments near a cold seep at Four-Way Closure Ridge offshore southwestern Taiwan.</title>
        <authorList>
            <person name="Chen S.-C."/>
            <person name="Teng N.-H."/>
            <person name="Lin Y.-S."/>
            <person name="Lai M.-C."/>
            <person name="Chen H.-H."/>
            <person name="Wang C.-C."/>
        </authorList>
    </citation>
    <scope>NUCLEOTIDE SEQUENCE [LARGE SCALE GENOMIC DNA]</scope>
    <source>
        <strain evidence="8 9">DSM 2702</strain>
    </source>
</reference>
<evidence type="ECO:0000256" key="6">
    <source>
        <dbReference type="SAM" id="Phobius"/>
    </source>
</evidence>
<keyword evidence="9" id="KW-1185">Reference proteome</keyword>
<keyword evidence="4 6" id="KW-1133">Transmembrane helix</keyword>
<feature type="transmembrane region" description="Helical" evidence="6">
    <location>
        <begin position="83"/>
        <end position="102"/>
    </location>
</feature>
<feature type="transmembrane region" description="Helical" evidence="6">
    <location>
        <begin position="227"/>
        <end position="244"/>
    </location>
</feature>
<dbReference type="CDD" id="cd17321">
    <property type="entry name" value="MFS_MMR_MDR_like"/>
    <property type="match status" value="1"/>
</dbReference>
<feature type="transmembrane region" description="Helical" evidence="6">
    <location>
        <begin position="301"/>
        <end position="319"/>
    </location>
</feature>
<dbReference type="Proteomes" id="UP000570823">
    <property type="component" value="Unassembled WGS sequence"/>
</dbReference>
<feature type="transmembrane region" description="Helical" evidence="6">
    <location>
        <begin position="265"/>
        <end position="289"/>
    </location>
</feature>
<dbReference type="Gene3D" id="1.20.1250.20">
    <property type="entry name" value="MFS general substrate transporter like domains"/>
    <property type="match status" value="1"/>
</dbReference>
<feature type="transmembrane region" description="Helical" evidence="6">
    <location>
        <begin position="403"/>
        <end position="425"/>
    </location>
</feature>
<dbReference type="PANTHER" id="PTHR42718:SF9">
    <property type="entry name" value="MAJOR FACILITATOR SUPERFAMILY MULTIDRUG TRANSPORTER MFSC"/>
    <property type="match status" value="1"/>
</dbReference>
<comment type="subcellular location">
    <subcellularLocation>
        <location evidence="1">Membrane</location>
        <topology evidence="1">Multi-pass membrane protein</topology>
    </subcellularLocation>
</comment>
<keyword evidence="2" id="KW-0813">Transport</keyword>
<gene>
    <name evidence="8" type="ORF">HWN36_00600</name>
</gene>
<dbReference type="OrthoDB" id="117970at2157"/>
<feature type="transmembrane region" description="Helical" evidence="6">
    <location>
        <begin position="331"/>
        <end position="352"/>
    </location>
</feature>
<name>A0A7K4HKR2_9EURY</name>
<dbReference type="InterPro" id="IPR036259">
    <property type="entry name" value="MFS_trans_sf"/>
</dbReference>
<dbReference type="PROSITE" id="PS50850">
    <property type="entry name" value="MFS"/>
    <property type="match status" value="1"/>
</dbReference>
<dbReference type="RefSeq" id="WP_176787402.1">
    <property type="nucleotide sequence ID" value="NZ_JABXWR010000001.1"/>
</dbReference>
<feature type="transmembrane region" description="Helical" evidence="6">
    <location>
        <begin position="201"/>
        <end position="221"/>
    </location>
</feature>
<dbReference type="Pfam" id="PF07690">
    <property type="entry name" value="MFS_1"/>
    <property type="match status" value="2"/>
</dbReference>